<organism evidence="1 2">
    <name type="scientific">Sediminibacillus albus</name>
    <dbReference type="NCBI Taxonomy" id="407036"/>
    <lineage>
        <taxon>Bacteria</taxon>
        <taxon>Bacillati</taxon>
        <taxon>Bacillota</taxon>
        <taxon>Bacilli</taxon>
        <taxon>Bacillales</taxon>
        <taxon>Bacillaceae</taxon>
        <taxon>Sediminibacillus</taxon>
    </lineage>
</organism>
<dbReference type="InterPro" id="IPR020277">
    <property type="entry name" value="DUF2624"/>
</dbReference>
<name>A0A1G9CRG4_9BACI</name>
<dbReference type="Proteomes" id="UP000198694">
    <property type="component" value="Unassembled WGS sequence"/>
</dbReference>
<dbReference type="EMBL" id="FNFL01000008">
    <property type="protein sequence ID" value="SDK54227.1"/>
    <property type="molecule type" value="Genomic_DNA"/>
</dbReference>
<sequence>MNSMIKTMILKKLKQISTEDLLYYSEQYDISLSRKQAAQISAYLQKADFDPFNEEDRMMLFKRLAKITNVETAQKTNRLFKQLTKEYGIDSWFN</sequence>
<evidence type="ECO:0000313" key="1">
    <source>
        <dbReference type="EMBL" id="SDK54227.1"/>
    </source>
</evidence>
<gene>
    <name evidence="1" type="ORF">SAMN05216243_3499</name>
</gene>
<proteinExistence type="predicted"/>
<keyword evidence="2" id="KW-1185">Reference proteome</keyword>
<accession>A0A1G9CRG4</accession>
<dbReference type="OrthoDB" id="2969753at2"/>
<dbReference type="RefSeq" id="WP_093216974.1">
    <property type="nucleotide sequence ID" value="NZ_FNFL01000008.1"/>
</dbReference>
<evidence type="ECO:0008006" key="3">
    <source>
        <dbReference type="Google" id="ProtNLM"/>
    </source>
</evidence>
<protein>
    <recommendedName>
        <fullName evidence="3">DUF2624 domain-containing protein</fullName>
    </recommendedName>
</protein>
<evidence type="ECO:0000313" key="2">
    <source>
        <dbReference type="Proteomes" id="UP000198694"/>
    </source>
</evidence>
<dbReference type="AlphaFoldDB" id="A0A1G9CRG4"/>
<dbReference type="Pfam" id="PF11116">
    <property type="entry name" value="DUF2624"/>
    <property type="match status" value="1"/>
</dbReference>
<reference evidence="1 2" key="1">
    <citation type="submission" date="2016-10" db="EMBL/GenBank/DDBJ databases">
        <authorList>
            <person name="de Groot N.N."/>
        </authorList>
    </citation>
    <scope>NUCLEOTIDE SEQUENCE [LARGE SCALE GENOMIC DNA]</scope>
    <source>
        <strain evidence="1 2">CGMCC 1.6502</strain>
    </source>
</reference>